<dbReference type="EMBL" id="UINC01150956">
    <property type="protein sequence ID" value="SVD44288.1"/>
    <property type="molecule type" value="Genomic_DNA"/>
</dbReference>
<dbReference type="InterPro" id="IPR000182">
    <property type="entry name" value="GNAT_dom"/>
</dbReference>
<sequence>MISLEATSRLLREVFPQHAKYRHPDYLEWEYLRSPSGTVIESNLDDEQGRSGHYALVPQRWRVDGKPCTYALSLNTAVSHRRRGQGVFSRLGTTVVERARESGVRALIGVSNAESTHGMVKSLGFKSFGRLPVVAVLPASPLRARSFDLGTAGEMSAWCSEAGSNQGPAAGPQRHWDAQELSWRMADPAHDYQVLISDRTLAVVHATSYRGLRVAVIVKV</sequence>
<dbReference type="AlphaFoldDB" id="A0A382VEH0"/>
<evidence type="ECO:0000313" key="2">
    <source>
        <dbReference type="EMBL" id="SVD44288.1"/>
    </source>
</evidence>
<dbReference type="GO" id="GO:0016747">
    <property type="term" value="F:acyltransferase activity, transferring groups other than amino-acyl groups"/>
    <property type="evidence" value="ECO:0007669"/>
    <property type="project" value="InterPro"/>
</dbReference>
<feature type="domain" description="N-acetyltransferase" evidence="1">
    <location>
        <begin position="1"/>
        <end position="143"/>
    </location>
</feature>
<name>A0A382VEH0_9ZZZZ</name>
<dbReference type="InterPro" id="IPR016181">
    <property type="entry name" value="Acyl_CoA_acyltransferase"/>
</dbReference>
<dbReference type="SUPFAM" id="SSF55729">
    <property type="entry name" value="Acyl-CoA N-acyltransferases (Nat)"/>
    <property type="match status" value="1"/>
</dbReference>
<dbReference type="Gene3D" id="3.40.630.30">
    <property type="match status" value="1"/>
</dbReference>
<accession>A0A382VEH0</accession>
<protein>
    <recommendedName>
        <fullName evidence="1">N-acetyltransferase domain-containing protein</fullName>
    </recommendedName>
</protein>
<feature type="non-terminal residue" evidence="2">
    <location>
        <position position="220"/>
    </location>
</feature>
<evidence type="ECO:0000259" key="1">
    <source>
        <dbReference type="PROSITE" id="PS51186"/>
    </source>
</evidence>
<dbReference type="Pfam" id="PF13527">
    <property type="entry name" value="Acetyltransf_9"/>
    <property type="match status" value="1"/>
</dbReference>
<dbReference type="PROSITE" id="PS51186">
    <property type="entry name" value="GNAT"/>
    <property type="match status" value="1"/>
</dbReference>
<proteinExistence type="predicted"/>
<reference evidence="2" key="1">
    <citation type="submission" date="2018-05" db="EMBL/GenBank/DDBJ databases">
        <authorList>
            <person name="Lanie J.A."/>
            <person name="Ng W.-L."/>
            <person name="Kazmierczak K.M."/>
            <person name="Andrzejewski T.M."/>
            <person name="Davidsen T.M."/>
            <person name="Wayne K.J."/>
            <person name="Tettelin H."/>
            <person name="Glass J.I."/>
            <person name="Rusch D."/>
            <person name="Podicherti R."/>
            <person name="Tsui H.-C.T."/>
            <person name="Winkler M.E."/>
        </authorList>
    </citation>
    <scope>NUCLEOTIDE SEQUENCE</scope>
</reference>
<organism evidence="2">
    <name type="scientific">marine metagenome</name>
    <dbReference type="NCBI Taxonomy" id="408172"/>
    <lineage>
        <taxon>unclassified sequences</taxon>
        <taxon>metagenomes</taxon>
        <taxon>ecological metagenomes</taxon>
    </lineage>
</organism>
<gene>
    <name evidence="2" type="ORF">METZ01_LOCUS397142</name>
</gene>